<dbReference type="Pfam" id="PF11902">
    <property type="entry name" value="DUF3422"/>
    <property type="match status" value="1"/>
</dbReference>
<evidence type="ECO:0000313" key="2">
    <source>
        <dbReference type="EMBL" id="TAW32402.1"/>
    </source>
</evidence>
<dbReference type="AlphaFoldDB" id="A0ABD7PY99"/>
<keyword evidence="1" id="KW-1133">Transmembrane helix</keyword>
<dbReference type="InterPro" id="IPR021830">
    <property type="entry name" value="DUF3422"/>
</dbReference>
<keyword evidence="1" id="KW-0472">Membrane</keyword>
<dbReference type="EMBL" id="SIPS01000001">
    <property type="protein sequence ID" value="TAW32402.1"/>
    <property type="molecule type" value="Genomic_DNA"/>
</dbReference>
<feature type="transmembrane region" description="Helical" evidence="1">
    <location>
        <begin position="381"/>
        <end position="400"/>
    </location>
</feature>
<keyword evidence="1" id="KW-0812">Transmembrane</keyword>
<comment type="caution">
    <text evidence="2">The sequence shown here is derived from an EMBL/GenBank/DDBJ whole genome shotgun (WGS) entry which is preliminary data.</text>
</comment>
<dbReference type="RefSeq" id="WP_130727680.1">
    <property type="nucleotide sequence ID" value="NZ_JACDJD010000001.1"/>
</dbReference>
<accession>A0ABD7PY99</accession>
<name>A0ABD7PY99_RHILE</name>
<protein>
    <submittedName>
        <fullName evidence="2">DUF3422 family protein</fullName>
    </submittedName>
</protein>
<gene>
    <name evidence="2" type="ORF">ELI19_05540</name>
</gene>
<reference evidence="2 3" key="1">
    <citation type="submission" date="2019-02" db="EMBL/GenBank/DDBJ databases">
        <title>The genomic architecture of introgression among sibling species of bacteria.</title>
        <authorList>
            <person name="Cavassim M.I.A."/>
            <person name="Moeskjaer S."/>
            <person name="Moslemi C."/>
            <person name="Fields B."/>
            <person name="Bachmann A."/>
            <person name="Vilhjalmsson B."/>
            <person name="Schierup M.H."/>
            <person name="Young J.P.W."/>
            <person name="Andersen S.U."/>
        </authorList>
    </citation>
    <scope>NUCLEOTIDE SEQUENCE [LARGE SCALE GENOMIC DNA]</scope>
    <source>
        <strain evidence="2 3">SM151B</strain>
    </source>
</reference>
<sequence length="411" mass="44999">MRARALGEIHARPHVLIDGPRVVLQLAFMTDGGSTVDHAVLSELSRARGVAPPNRDASHHQLRWGTGTLRWERHSEFSTYFWDGPLPNEVGGQIVEHPFGSSFNPPGLLISAVRVEVRNAEDDRPELLKQFDPASLCCSDVKDGQAKVITDFQQNGDGLTSIIVIDNGMSVASRSALVQRLSDIETYRTLAMLGLPVAQSLSPALRRIEDGLAGITQQMKSRAKDRSNNLLDDLSDLAAELEAGAALSLYRFGASAAYYEIVQERIKSLGEASVSGYETLGTFLERRLAPAVRTCVSVEGRQANLSRKLSRATILVRSWIDLEIEQQNSAVLASMNNRANLQLRLQHTVEGLSVAAVSYYIVGLVGYLAKGFEDWGPHFKAATVTSMAVPIAICLVWFLVKSIRKHHSASM</sequence>
<feature type="transmembrane region" description="Helical" evidence="1">
    <location>
        <begin position="351"/>
        <end position="369"/>
    </location>
</feature>
<dbReference type="Proteomes" id="UP000292036">
    <property type="component" value="Unassembled WGS sequence"/>
</dbReference>
<evidence type="ECO:0000313" key="3">
    <source>
        <dbReference type="Proteomes" id="UP000292036"/>
    </source>
</evidence>
<organism evidence="2 3">
    <name type="scientific">Rhizobium leguminosarum</name>
    <dbReference type="NCBI Taxonomy" id="384"/>
    <lineage>
        <taxon>Bacteria</taxon>
        <taxon>Pseudomonadati</taxon>
        <taxon>Pseudomonadota</taxon>
        <taxon>Alphaproteobacteria</taxon>
        <taxon>Hyphomicrobiales</taxon>
        <taxon>Rhizobiaceae</taxon>
        <taxon>Rhizobium/Agrobacterium group</taxon>
        <taxon>Rhizobium</taxon>
    </lineage>
</organism>
<evidence type="ECO:0000256" key="1">
    <source>
        <dbReference type="SAM" id="Phobius"/>
    </source>
</evidence>
<proteinExistence type="predicted"/>